<evidence type="ECO:0000256" key="1">
    <source>
        <dbReference type="SAM" id="MobiDB-lite"/>
    </source>
</evidence>
<dbReference type="EMBL" id="JANFFA010000001">
    <property type="protein sequence ID" value="MDQ2092878.1"/>
    <property type="molecule type" value="Genomic_DNA"/>
</dbReference>
<dbReference type="RefSeq" id="WP_317624490.1">
    <property type="nucleotide sequence ID" value="NZ_JANFFA010000001.1"/>
</dbReference>
<proteinExistence type="predicted"/>
<reference evidence="3" key="1">
    <citation type="submission" date="2022-07" db="EMBL/GenBank/DDBJ databases">
        <authorList>
            <person name="Otstavnykh N."/>
            <person name="Isaeva M."/>
            <person name="Bystritskaya E."/>
        </authorList>
    </citation>
    <scope>NUCLEOTIDE SEQUENCE</scope>
    <source>
        <strain evidence="3">10Alg 79</strain>
    </source>
</reference>
<reference evidence="3" key="2">
    <citation type="submission" date="2023-04" db="EMBL/GenBank/DDBJ databases">
        <title>'Rhodoalgimonas zhirmunskyi' gen. nov., isolated from a red alga.</title>
        <authorList>
            <person name="Nedashkovskaya O.I."/>
            <person name="Otstavnykh N.Y."/>
            <person name="Bystritskaya E.P."/>
            <person name="Balabanova L.A."/>
            <person name="Isaeva M.P."/>
        </authorList>
    </citation>
    <scope>NUCLEOTIDE SEQUENCE</scope>
    <source>
        <strain evidence="3">10Alg 79</strain>
    </source>
</reference>
<protein>
    <recommendedName>
        <fullName evidence="5">AAA+ family ATPase</fullName>
    </recommendedName>
</protein>
<comment type="caution">
    <text evidence="3">The sequence shown here is derived from an EMBL/GenBank/DDBJ whole genome shotgun (WGS) entry which is preliminary data.</text>
</comment>
<name>A0AAJ1U849_9RHOB</name>
<accession>A0AAJ1U849</accession>
<keyword evidence="2" id="KW-0732">Signal</keyword>
<gene>
    <name evidence="3" type="ORF">NOI20_02000</name>
</gene>
<sequence>MKRFIHTTCALTLSIWMLVTPATAQDDGLDGKQDAAEGLSLIEEGAKLFMRGMIKEMEPALDDLQLFGEKIEPKLKVFLDEMGPALAELIGKIDDITAYQAPEMLPNGDIIIRRKIPRDPKSEAEKTPDDTNPAGEEIDL</sequence>
<keyword evidence="4" id="KW-1185">Reference proteome</keyword>
<dbReference type="Proteomes" id="UP001227162">
    <property type="component" value="Unassembled WGS sequence"/>
</dbReference>
<feature type="chain" id="PRO_5042596204" description="AAA+ family ATPase" evidence="2">
    <location>
        <begin position="25"/>
        <end position="140"/>
    </location>
</feature>
<feature type="compositionally biased region" description="Basic and acidic residues" evidence="1">
    <location>
        <begin position="117"/>
        <end position="129"/>
    </location>
</feature>
<evidence type="ECO:0008006" key="5">
    <source>
        <dbReference type="Google" id="ProtNLM"/>
    </source>
</evidence>
<evidence type="ECO:0000256" key="2">
    <source>
        <dbReference type="SAM" id="SignalP"/>
    </source>
</evidence>
<evidence type="ECO:0000313" key="3">
    <source>
        <dbReference type="EMBL" id="MDQ2092878.1"/>
    </source>
</evidence>
<organism evidence="3 4">
    <name type="scientific">Rhodalgimonas zhirmunskyi</name>
    <dbReference type="NCBI Taxonomy" id="2964767"/>
    <lineage>
        <taxon>Bacteria</taxon>
        <taxon>Pseudomonadati</taxon>
        <taxon>Pseudomonadota</taxon>
        <taxon>Alphaproteobacteria</taxon>
        <taxon>Rhodobacterales</taxon>
        <taxon>Roseobacteraceae</taxon>
        <taxon>Rhodalgimonas</taxon>
    </lineage>
</organism>
<evidence type="ECO:0000313" key="4">
    <source>
        <dbReference type="Proteomes" id="UP001227162"/>
    </source>
</evidence>
<feature type="signal peptide" evidence="2">
    <location>
        <begin position="1"/>
        <end position="24"/>
    </location>
</feature>
<dbReference type="AlphaFoldDB" id="A0AAJ1U849"/>
<feature type="region of interest" description="Disordered" evidence="1">
    <location>
        <begin position="112"/>
        <end position="140"/>
    </location>
</feature>